<dbReference type="STRING" id="1121013.GCA_000426365_02594"/>
<reference evidence="1 2" key="1">
    <citation type="submission" date="2013-09" db="EMBL/GenBank/DDBJ databases">
        <title>Genome sequencing of Arenimonas composti.</title>
        <authorList>
            <person name="Chen F."/>
            <person name="Wang G."/>
        </authorList>
    </citation>
    <scope>NUCLEOTIDE SEQUENCE [LARGE SCALE GENOMIC DNA]</scope>
    <source>
        <strain evidence="1 2">TR7-09</strain>
    </source>
</reference>
<protein>
    <recommendedName>
        <fullName evidence="3">Band 7 domain-containing protein</fullName>
    </recommendedName>
</protein>
<evidence type="ECO:0000313" key="1">
    <source>
        <dbReference type="EMBL" id="KFN50571.1"/>
    </source>
</evidence>
<evidence type="ECO:0008006" key="3">
    <source>
        <dbReference type="Google" id="ProtNLM"/>
    </source>
</evidence>
<dbReference type="Proteomes" id="UP000029391">
    <property type="component" value="Unassembled WGS sequence"/>
</dbReference>
<accession>A0A091BFQ9</accession>
<sequence>MNISALLPDASSPLSTLSWLTGLRRVADNTAVSVRRLGRFHRALGPGWHWTLPAVEQVGAPVALTGHRLHIGAADARAELYYQILDPAQVGPDLDVVDDFVAAEAAAALANLPAHRRTDELLKEAVNLRLAGHGVRAIRCRLTA</sequence>
<evidence type="ECO:0000313" key="2">
    <source>
        <dbReference type="Proteomes" id="UP000029391"/>
    </source>
</evidence>
<organism evidence="1 2">
    <name type="scientific">Arenimonas composti TR7-09 = DSM 18010</name>
    <dbReference type="NCBI Taxonomy" id="1121013"/>
    <lineage>
        <taxon>Bacteria</taxon>
        <taxon>Pseudomonadati</taxon>
        <taxon>Pseudomonadota</taxon>
        <taxon>Gammaproteobacteria</taxon>
        <taxon>Lysobacterales</taxon>
        <taxon>Lysobacteraceae</taxon>
        <taxon>Arenimonas</taxon>
    </lineage>
</organism>
<name>A0A091BFQ9_9GAMM</name>
<proteinExistence type="predicted"/>
<comment type="caution">
    <text evidence="1">The sequence shown here is derived from an EMBL/GenBank/DDBJ whole genome shotgun (WGS) entry which is preliminary data.</text>
</comment>
<dbReference type="EMBL" id="AWXU01000017">
    <property type="protein sequence ID" value="KFN50571.1"/>
    <property type="molecule type" value="Genomic_DNA"/>
</dbReference>
<dbReference type="AlphaFoldDB" id="A0A091BFQ9"/>
<dbReference type="OrthoDB" id="5954732at2"/>
<dbReference type="RefSeq" id="WP_026817504.1">
    <property type="nucleotide sequence ID" value="NZ_AUFF01000010.1"/>
</dbReference>
<keyword evidence="2" id="KW-1185">Reference proteome</keyword>
<gene>
    <name evidence="1" type="ORF">P873_05270</name>
</gene>